<sequence length="251" mass="27208">MRHTENDLRDLLTERAEDQDGDLAHLGTILRRGRRIRRTRRAVTAGVAALAVAALAVIGLPLRPEGAPVAQQPVDSARVEPPAGPEIPATFKVWLGATKQFDLPLIHSERFDTMGRGRSVTFTPTSTWTGYKVVCEDPEAWIVTAHRLKGGERGGAAARCGDGLGGQHDQLSAPADWLERPQSLQVWVFPSNAPMLEVARAVRGCRKTSCGESALISGLLDPKVRERLEAEVGERPGRWAVGIYDRPASSG</sequence>
<evidence type="ECO:0000256" key="1">
    <source>
        <dbReference type="SAM" id="Phobius"/>
    </source>
</evidence>
<dbReference type="Proteomes" id="UP000696294">
    <property type="component" value="Unassembled WGS sequence"/>
</dbReference>
<dbReference type="EMBL" id="JAATEP010000005">
    <property type="protein sequence ID" value="NJP89605.1"/>
    <property type="molecule type" value="Genomic_DNA"/>
</dbReference>
<comment type="caution">
    <text evidence="2">The sequence shown here is derived from an EMBL/GenBank/DDBJ whole genome shotgun (WGS) entry which is preliminary data.</text>
</comment>
<name>A0ABX1AVD8_9ACTN</name>
<evidence type="ECO:0000313" key="3">
    <source>
        <dbReference type="Proteomes" id="UP000696294"/>
    </source>
</evidence>
<keyword evidence="1" id="KW-1133">Transmembrane helix</keyword>
<feature type="transmembrane region" description="Helical" evidence="1">
    <location>
        <begin position="42"/>
        <end position="62"/>
    </location>
</feature>
<gene>
    <name evidence="2" type="ORF">HCN51_09130</name>
</gene>
<keyword evidence="3" id="KW-1185">Reference proteome</keyword>
<reference evidence="2 3" key="1">
    <citation type="submission" date="2020-03" db="EMBL/GenBank/DDBJ databases">
        <title>WGS of actinomycetes isolated from Thailand.</title>
        <authorList>
            <person name="Thawai C."/>
        </authorList>
    </citation>
    <scope>NUCLEOTIDE SEQUENCE [LARGE SCALE GENOMIC DNA]</scope>
    <source>
        <strain evidence="2 3">FMUSA5-5</strain>
    </source>
</reference>
<keyword evidence="1" id="KW-0472">Membrane</keyword>
<dbReference type="RefSeq" id="WP_168008692.1">
    <property type="nucleotide sequence ID" value="NZ_JAATEP010000005.1"/>
</dbReference>
<evidence type="ECO:0000313" key="2">
    <source>
        <dbReference type="EMBL" id="NJP89605.1"/>
    </source>
</evidence>
<organism evidence="2 3">
    <name type="scientific">Nonomuraea composti</name>
    <dbReference type="NCBI Taxonomy" id="2720023"/>
    <lineage>
        <taxon>Bacteria</taxon>
        <taxon>Bacillati</taxon>
        <taxon>Actinomycetota</taxon>
        <taxon>Actinomycetes</taxon>
        <taxon>Streptosporangiales</taxon>
        <taxon>Streptosporangiaceae</taxon>
        <taxon>Nonomuraea</taxon>
    </lineage>
</organism>
<keyword evidence="1" id="KW-0812">Transmembrane</keyword>
<proteinExistence type="predicted"/>
<accession>A0ABX1AVD8</accession>
<protein>
    <submittedName>
        <fullName evidence="2">Uncharacterized protein</fullName>
    </submittedName>
</protein>